<dbReference type="EMBL" id="LGUG01000004">
    <property type="protein sequence ID" value="KON98203.1"/>
    <property type="molecule type" value="Genomic_DNA"/>
</dbReference>
<name>A0A0D1XPU8_ANEMI</name>
<dbReference type="GeneID" id="42308383"/>
<feature type="region of interest" description="Disordered" evidence="1">
    <location>
        <begin position="36"/>
        <end position="66"/>
    </location>
</feature>
<reference evidence="2 4" key="1">
    <citation type="submission" date="2015-07" db="EMBL/GenBank/DDBJ databases">
        <title>Fjat-14205 dsm 2895.</title>
        <authorList>
            <person name="Liu B."/>
            <person name="Wang J."/>
            <person name="Zhu Y."/>
            <person name="Liu G."/>
            <person name="Chen Q."/>
            <person name="Chen Z."/>
            <person name="Lan J."/>
            <person name="Che J."/>
            <person name="Ge C."/>
            <person name="Shi H."/>
            <person name="Pan Z."/>
            <person name="Liu X."/>
        </authorList>
    </citation>
    <scope>NUCLEOTIDE SEQUENCE [LARGE SCALE GENOMIC DNA]</scope>
    <source>
        <strain evidence="2 4">DSM 2895</strain>
    </source>
</reference>
<organism evidence="2 4">
    <name type="scientific">Aneurinibacillus migulanus</name>
    <name type="common">Bacillus migulanus</name>
    <dbReference type="NCBI Taxonomy" id="47500"/>
    <lineage>
        <taxon>Bacteria</taxon>
        <taxon>Bacillati</taxon>
        <taxon>Bacillota</taxon>
        <taxon>Bacilli</taxon>
        <taxon>Bacillales</taxon>
        <taxon>Paenibacillaceae</taxon>
        <taxon>Aneurinibacillus group</taxon>
        <taxon>Aneurinibacillus</taxon>
    </lineage>
</organism>
<dbReference type="RefSeq" id="WP_043068130.1">
    <property type="nucleotide sequence ID" value="NZ_BJOA01000004.1"/>
</dbReference>
<dbReference type="EMBL" id="FNED01000001">
    <property type="protein sequence ID" value="SDI08191.1"/>
    <property type="molecule type" value="Genomic_DNA"/>
</dbReference>
<dbReference type="PATRIC" id="fig|47500.12.peg.5843"/>
<dbReference type="Proteomes" id="UP000182836">
    <property type="component" value="Unassembled WGS sequence"/>
</dbReference>
<evidence type="ECO:0000313" key="5">
    <source>
        <dbReference type="Proteomes" id="UP000182836"/>
    </source>
</evidence>
<reference evidence="3 5" key="2">
    <citation type="submission" date="2016-10" db="EMBL/GenBank/DDBJ databases">
        <authorList>
            <person name="de Groot N.N."/>
        </authorList>
    </citation>
    <scope>NUCLEOTIDE SEQUENCE [LARGE SCALE GENOMIC DNA]</scope>
    <source>
        <strain evidence="3 5">DSM 2895</strain>
    </source>
</reference>
<evidence type="ECO:0000313" key="2">
    <source>
        <dbReference type="EMBL" id="KON98203.1"/>
    </source>
</evidence>
<gene>
    <name evidence="2" type="ORF">AF333_25000</name>
    <name evidence="3" type="ORF">SAMN04487909_101484</name>
</gene>
<sequence length="66" mass="7709">MTDFTDRVMVDRHLRKLVRSGPDITTQEELMQKENNEFNNQDEHNHVAKAQKQMSSQETIGVPPQE</sequence>
<evidence type="ECO:0000313" key="4">
    <source>
        <dbReference type="Proteomes" id="UP000037269"/>
    </source>
</evidence>
<evidence type="ECO:0000256" key="1">
    <source>
        <dbReference type="SAM" id="MobiDB-lite"/>
    </source>
</evidence>
<keyword evidence="4" id="KW-1185">Reference proteome</keyword>
<protein>
    <submittedName>
        <fullName evidence="2">Uncharacterized protein</fullName>
    </submittedName>
</protein>
<accession>A0A0D1XPU8</accession>
<feature type="compositionally biased region" description="Basic and acidic residues" evidence="1">
    <location>
        <begin position="36"/>
        <end position="46"/>
    </location>
</feature>
<dbReference type="AlphaFoldDB" id="A0A0D1XPU8"/>
<proteinExistence type="predicted"/>
<evidence type="ECO:0000313" key="3">
    <source>
        <dbReference type="EMBL" id="SDI08191.1"/>
    </source>
</evidence>
<dbReference type="Proteomes" id="UP000037269">
    <property type="component" value="Unassembled WGS sequence"/>
</dbReference>